<dbReference type="InterPro" id="IPR012327">
    <property type="entry name" value="MeTrfase_D12"/>
</dbReference>
<accession>A0A974RY20</accession>
<dbReference type="InterPro" id="IPR029063">
    <property type="entry name" value="SAM-dependent_MTases_sf"/>
</dbReference>
<evidence type="ECO:0000313" key="5">
    <source>
        <dbReference type="Proteomes" id="UP000595278"/>
    </source>
</evidence>
<dbReference type="RefSeq" id="WP_201095246.1">
    <property type="nucleotide sequence ID" value="NZ_CP067393.1"/>
</dbReference>
<dbReference type="PRINTS" id="PR00505">
    <property type="entry name" value="D12N6MTFRASE"/>
</dbReference>
<dbReference type="REBASE" id="472728">
    <property type="entry name" value="M.EspF2AORF6105P"/>
</dbReference>
<dbReference type="SUPFAM" id="SSF53335">
    <property type="entry name" value="S-adenosyl-L-methionine-dependent methyltransferases"/>
    <property type="match status" value="1"/>
</dbReference>
<dbReference type="PANTHER" id="PTHR30481:SF4">
    <property type="entry name" value="SITE-SPECIFIC DNA-METHYLTRANSFERASE (ADENINE-SPECIFIC)"/>
    <property type="match status" value="1"/>
</dbReference>
<keyword evidence="1 4" id="KW-0489">Methyltransferase</keyword>
<evidence type="ECO:0000256" key="1">
    <source>
        <dbReference type="ARBA" id="ARBA00022603"/>
    </source>
</evidence>
<dbReference type="KEGG" id="eaz:JHT90_06105"/>
<dbReference type="GO" id="GO:0009007">
    <property type="term" value="F:site-specific DNA-methyltransferase (adenine-specific) activity"/>
    <property type="evidence" value="ECO:0007669"/>
    <property type="project" value="UniProtKB-EC"/>
</dbReference>
<dbReference type="Pfam" id="PF02086">
    <property type="entry name" value="MethyltransfD12"/>
    <property type="match status" value="1"/>
</dbReference>
<evidence type="ECO:0000256" key="2">
    <source>
        <dbReference type="ARBA" id="ARBA00022679"/>
    </source>
</evidence>
<dbReference type="GO" id="GO:0032259">
    <property type="term" value="P:methylation"/>
    <property type="evidence" value="ECO:0007669"/>
    <property type="project" value="UniProtKB-KW"/>
</dbReference>
<keyword evidence="3" id="KW-0949">S-adenosyl-L-methionine</keyword>
<gene>
    <name evidence="4" type="ORF">JHT90_06105</name>
</gene>
<dbReference type="GO" id="GO:0043565">
    <property type="term" value="F:sequence-specific DNA binding"/>
    <property type="evidence" value="ECO:0007669"/>
    <property type="project" value="TreeGrafter"/>
</dbReference>
<sequence length="296" mass="34525">MLVEQSKLNWFNQYQSINSCAVRYHGGKYRLAPHIVSYFPTHNTYVEPYGGAASVLLYKQPSYAEVYNDLDDEIVNFFRVLQDEQLLQILVKKITVTPTARKEFELAWQPTDDPVERARRTIIRAQFGFGSAGATQGHTGFKIDTKREYSLSFHLWRDYPENLVAIRNRFMGILIENKPALEVIKNHDRKDTLFYIDPPYPKSTRSRERRNAYRYEMTDSEHQQLLELLNEIQGMAIISSYPNKLYKKHLKHWHYIEKSAAISGNKGTATRTESLWLNPACYNSLNQLALPLRMVL</sequence>
<dbReference type="GO" id="GO:0009307">
    <property type="term" value="P:DNA restriction-modification system"/>
    <property type="evidence" value="ECO:0007669"/>
    <property type="project" value="InterPro"/>
</dbReference>
<evidence type="ECO:0000256" key="3">
    <source>
        <dbReference type="ARBA" id="ARBA00022691"/>
    </source>
</evidence>
<protein>
    <submittedName>
        <fullName evidence="4">DNA adenine methylase</fullName>
    </submittedName>
</protein>
<dbReference type="AlphaFoldDB" id="A0A974RY20"/>
<dbReference type="GO" id="GO:0006298">
    <property type="term" value="P:mismatch repair"/>
    <property type="evidence" value="ECO:0007669"/>
    <property type="project" value="TreeGrafter"/>
</dbReference>
<proteinExistence type="predicted"/>
<dbReference type="EMBL" id="CP067393">
    <property type="protein sequence ID" value="QQP86810.1"/>
    <property type="molecule type" value="Genomic_DNA"/>
</dbReference>
<dbReference type="Proteomes" id="UP000595278">
    <property type="component" value="Chromosome"/>
</dbReference>
<dbReference type="GO" id="GO:1904047">
    <property type="term" value="F:S-adenosyl-L-methionine binding"/>
    <property type="evidence" value="ECO:0007669"/>
    <property type="project" value="TreeGrafter"/>
</dbReference>
<dbReference type="PIRSF" id="PIRSF000398">
    <property type="entry name" value="M_m6A_EcoRV"/>
    <property type="match status" value="1"/>
</dbReference>
<keyword evidence="5" id="KW-1185">Reference proteome</keyword>
<keyword evidence="2" id="KW-0808">Transferase</keyword>
<evidence type="ECO:0000313" key="4">
    <source>
        <dbReference type="EMBL" id="QQP86810.1"/>
    </source>
</evidence>
<dbReference type="InterPro" id="IPR012263">
    <property type="entry name" value="M_m6A_EcoRV"/>
</dbReference>
<dbReference type="Gene3D" id="3.40.50.150">
    <property type="entry name" value="Vaccinia Virus protein VP39"/>
    <property type="match status" value="2"/>
</dbReference>
<organism evidence="4 5">
    <name type="scientific">Entomomonas asaccharolytica</name>
    <dbReference type="NCBI Taxonomy" id="2785331"/>
    <lineage>
        <taxon>Bacteria</taxon>
        <taxon>Pseudomonadati</taxon>
        <taxon>Pseudomonadota</taxon>
        <taxon>Gammaproteobacteria</taxon>
        <taxon>Pseudomonadales</taxon>
        <taxon>Pseudomonadaceae</taxon>
        <taxon>Entomomonas</taxon>
    </lineage>
</organism>
<name>A0A974RY20_9GAMM</name>
<reference evidence="4 5" key="1">
    <citation type="submission" date="2021-01" db="EMBL/GenBank/DDBJ databases">
        <title>Entomomonas sp. F2A isolated from a house cricket (Acheta domesticus).</title>
        <authorList>
            <person name="Spergser J."/>
            <person name="Busse H.-J."/>
        </authorList>
    </citation>
    <scope>NUCLEOTIDE SEQUENCE [LARGE SCALE GENOMIC DNA]</scope>
    <source>
        <strain evidence="4 5">F2A</strain>
    </source>
</reference>
<dbReference type="PANTHER" id="PTHR30481">
    <property type="entry name" value="DNA ADENINE METHYLASE"/>
    <property type="match status" value="1"/>
</dbReference>